<evidence type="ECO:0000313" key="2">
    <source>
        <dbReference type="Proteomes" id="UP001489004"/>
    </source>
</evidence>
<dbReference type="AlphaFoldDB" id="A0AAW1PHH8"/>
<dbReference type="EMBL" id="JALJOR010000011">
    <property type="protein sequence ID" value="KAK9808866.1"/>
    <property type="molecule type" value="Genomic_DNA"/>
</dbReference>
<accession>A0AAW1PHH8</accession>
<evidence type="ECO:0000313" key="1">
    <source>
        <dbReference type="EMBL" id="KAK9808866.1"/>
    </source>
</evidence>
<gene>
    <name evidence="1" type="ORF">WJX72_005427</name>
</gene>
<proteinExistence type="predicted"/>
<comment type="caution">
    <text evidence="1">The sequence shown here is derived from an EMBL/GenBank/DDBJ whole genome shotgun (WGS) entry which is preliminary data.</text>
</comment>
<keyword evidence="2" id="KW-1185">Reference proteome</keyword>
<protein>
    <recommendedName>
        <fullName evidence="3">DUF659 domain-containing protein</fullName>
    </recommendedName>
</protein>
<name>A0AAW1PHH8_9CHLO</name>
<evidence type="ECO:0008006" key="3">
    <source>
        <dbReference type="Google" id="ProtNLM"/>
    </source>
</evidence>
<dbReference type="SUPFAM" id="SSF53098">
    <property type="entry name" value="Ribonuclease H-like"/>
    <property type="match status" value="1"/>
</dbReference>
<organism evidence="1 2">
    <name type="scientific">[Myrmecia] bisecta</name>
    <dbReference type="NCBI Taxonomy" id="41462"/>
    <lineage>
        <taxon>Eukaryota</taxon>
        <taxon>Viridiplantae</taxon>
        <taxon>Chlorophyta</taxon>
        <taxon>core chlorophytes</taxon>
        <taxon>Trebouxiophyceae</taxon>
        <taxon>Trebouxiales</taxon>
        <taxon>Trebouxiaceae</taxon>
        <taxon>Myrmecia</taxon>
    </lineage>
</organism>
<dbReference type="InterPro" id="IPR012337">
    <property type="entry name" value="RNaseH-like_sf"/>
</dbReference>
<dbReference type="Proteomes" id="UP001489004">
    <property type="component" value="Unassembled WGS sequence"/>
</dbReference>
<reference evidence="1 2" key="1">
    <citation type="journal article" date="2024" name="Nat. Commun.">
        <title>Phylogenomics reveals the evolutionary origins of lichenization in chlorophyte algae.</title>
        <authorList>
            <person name="Puginier C."/>
            <person name="Libourel C."/>
            <person name="Otte J."/>
            <person name="Skaloud P."/>
            <person name="Haon M."/>
            <person name="Grisel S."/>
            <person name="Petersen M."/>
            <person name="Berrin J.G."/>
            <person name="Delaux P.M."/>
            <person name="Dal Grande F."/>
            <person name="Keller J."/>
        </authorList>
    </citation>
    <scope>NUCLEOTIDE SEQUENCE [LARGE SCALE GENOMIC DNA]</scope>
    <source>
        <strain evidence="1 2">SAG 2043</strain>
    </source>
</reference>
<sequence length="187" mass="21179">MYKHITWGACTAHVMDLLLKSIGDLPWAHTIVPRVKAMWPSSPTTMLALFSELCKLKLVKPAPAYKKKAAKHKKHIMSAGFWEGVEERTNITTPTVVLLRLADNNATAMGMIYYGCFQLQQHTNNMPLALSSKRKQVQLLMVKRWEMALNDLQLTAYVMDPKYWDHDSAFSAEVMGGFHNSAEKLLS</sequence>